<protein>
    <submittedName>
        <fullName evidence="2">Uncharacterized protein</fullName>
    </submittedName>
</protein>
<accession>A0A4Y2X1W5</accession>
<feature type="compositionally biased region" description="Basic and acidic residues" evidence="1">
    <location>
        <begin position="83"/>
        <end position="97"/>
    </location>
</feature>
<keyword evidence="3" id="KW-1185">Reference proteome</keyword>
<evidence type="ECO:0000256" key="1">
    <source>
        <dbReference type="SAM" id="MobiDB-lite"/>
    </source>
</evidence>
<reference evidence="2 3" key="1">
    <citation type="journal article" date="2019" name="Sci. Rep.">
        <title>Orb-weaving spider Araneus ventricosus genome elucidates the spidroin gene catalogue.</title>
        <authorList>
            <person name="Kono N."/>
            <person name="Nakamura H."/>
            <person name="Ohtoshi R."/>
            <person name="Moran D.A.P."/>
            <person name="Shinohara A."/>
            <person name="Yoshida Y."/>
            <person name="Fujiwara M."/>
            <person name="Mori M."/>
            <person name="Tomita M."/>
            <person name="Arakawa K."/>
        </authorList>
    </citation>
    <scope>NUCLEOTIDE SEQUENCE [LARGE SCALE GENOMIC DNA]</scope>
</reference>
<dbReference type="AlphaFoldDB" id="A0A4Y2X1W5"/>
<organism evidence="2 3">
    <name type="scientific">Araneus ventricosus</name>
    <name type="common">Orbweaver spider</name>
    <name type="synonym">Epeira ventricosa</name>
    <dbReference type="NCBI Taxonomy" id="182803"/>
    <lineage>
        <taxon>Eukaryota</taxon>
        <taxon>Metazoa</taxon>
        <taxon>Ecdysozoa</taxon>
        <taxon>Arthropoda</taxon>
        <taxon>Chelicerata</taxon>
        <taxon>Arachnida</taxon>
        <taxon>Araneae</taxon>
        <taxon>Araneomorphae</taxon>
        <taxon>Entelegynae</taxon>
        <taxon>Araneoidea</taxon>
        <taxon>Araneidae</taxon>
        <taxon>Araneus</taxon>
    </lineage>
</organism>
<comment type="caution">
    <text evidence="2">The sequence shown here is derived from an EMBL/GenBank/DDBJ whole genome shotgun (WGS) entry which is preliminary data.</text>
</comment>
<proteinExistence type="predicted"/>
<sequence>MLGKFCKHQFAVYYYYNVCGKNFSAVGAKEKHEIACLALRHEAPPVEFYQPFRLNAYDIPKLDSFIDEIAPYTSQSFTVSPSSEHDIPPETNSNKEEQREKLIKAFRNCILQHQLMFILLSNCSAEEVRGVTAAVQAGFSDESLTADATELLDLEL</sequence>
<gene>
    <name evidence="2" type="ORF">AVEN_220318_1</name>
</gene>
<name>A0A4Y2X1W5_ARAVE</name>
<dbReference type="OrthoDB" id="6434347at2759"/>
<evidence type="ECO:0000313" key="3">
    <source>
        <dbReference type="Proteomes" id="UP000499080"/>
    </source>
</evidence>
<dbReference type="Proteomes" id="UP000499080">
    <property type="component" value="Unassembled WGS sequence"/>
</dbReference>
<feature type="region of interest" description="Disordered" evidence="1">
    <location>
        <begin position="76"/>
        <end position="97"/>
    </location>
</feature>
<dbReference type="EMBL" id="BGPR01068055">
    <property type="protein sequence ID" value="GBO42097.1"/>
    <property type="molecule type" value="Genomic_DNA"/>
</dbReference>
<evidence type="ECO:0000313" key="2">
    <source>
        <dbReference type="EMBL" id="GBO42097.1"/>
    </source>
</evidence>